<dbReference type="Gene3D" id="3.40.50.300">
    <property type="entry name" value="P-loop containing nucleotide triphosphate hydrolases"/>
    <property type="match status" value="1"/>
</dbReference>
<dbReference type="PROSITE" id="PS50893">
    <property type="entry name" value="ABC_TRANSPORTER_2"/>
    <property type="match status" value="1"/>
</dbReference>
<organism evidence="10 11">
    <name type="scientific">Helicobacter ibis</name>
    <dbReference type="NCBI Taxonomy" id="2962633"/>
    <lineage>
        <taxon>Bacteria</taxon>
        <taxon>Pseudomonadati</taxon>
        <taxon>Campylobacterota</taxon>
        <taxon>Epsilonproteobacteria</taxon>
        <taxon>Campylobacterales</taxon>
        <taxon>Helicobacteraceae</taxon>
        <taxon>Helicobacter</taxon>
    </lineage>
</organism>
<comment type="subcellular location">
    <subcellularLocation>
        <location evidence="1">Cell membrane</location>
        <topology evidence="1">Multi-pass membrane protein</topology>
    </subcellularLocation>
</comment>
<evidence type="ECO:0000256" key="3">
    <source>
        <dbReference type="ARBA" id="ARBA00022741"/>
    </source>
</evidence>
<keyword evidence="6 7" id="KW-0472">Membrane</keyword>
<evidence type="ECO:0000313" key="11">
    <source>
        <dbReference type="Proteomes" id="UP001210261"/>
    </source>
</evidence>
<evidence type="ECO:0000256" key="6">
    <source>
        <dbReference type="ARBA" id="ARBA00023136"/>
    </source>
</evidence>
<dbReference type="Pfam" id="PF00664">
    <property type="entry name" value="ABC_membrane"/>
    <property type="match status" value="1"/>
</dbReference>
<feature type="transmembrane region" description="Helical" evidence="7">
    <location>
        <begin position="59"/>
        <end position="81"/>
    </location>
</feature>
<reference evidence="10 11" key="1">
    <citation type="submission" date="2023-01" db="EMBL/GenBank/DDBJ databases">
        <title>Description of Helicobacter ibis sp. nov. isolated from faecal droppings of black-faced ibis (Theristicus melanopis).</title>
        <authorList>
            <person name="Lopez-Cantillo M."/>
            <person name="Vidal-Veuthey B."/>
            <person name="Mella A."/>
            <person name="De La Haba R."/>
            <person name="Collado L."/>
        </authorList>
    </citation>
    <scope>NUCLEOTIDE SEQUENCE [LARGE SCALE GENOMIC DNA]</scope>
    <source>
        <strain evidence="10 11">A82</strain>
    </source>
</reference>
<dbReference type="PANTHER" id="PTHR43394">
    <property type="entry name" value="ATP-DEPENDENT PERMEASE MDL1, MITOCHONDRIAL"/>
    <property type="match status" value="1"/>
</dbReference>
<dbReference type="PANTHER" id="PTHR43394:SF1">
    <property type="entry name" value="ATP-BINDING CASSETTE SUB-FAMILY B MEMBER 10, MITOCHONDRIAL"/>
    <property type="match status" value="1"/>
</dbReference>
<keyword evidence="3" id="KW-0547">Nucleotide-binding</keyword>
<dbReference type="SMART" id="SM00382">
    <property type="entry name" value="AAA"/>
    <property type="match status" value="1"/>
</dbReference>
<dbReference type="SUPFAM" id="SSF90123">
    <property type="entry name" value="ABC transporter transmembrane region"/>
    <property type="match status" value="1"/>
</dbReference>
<dbReference type="RefSeq" id="WP_271020797.1">
    <property type="nucleotide sequence ID" value="NZ_JAQHXR010000001.1"/>
</dbReference>
<dbReference type="Gene3D" id="1.20.1560.10">
    <property type="entry name" value="ABC transporter type 1, transmembrane domain"/>
    <property type="match status" value="1"/>
</dbReference>
<comment type="caution">
    <text evidence="10">The sequence shown here is derived from an EMBL/GenBank/DDBJ whole genome shotgun (WGS) entry which is preliminary data.</text>
</comment>
<evidence type="ECO:0000313" key="10">
    <source>
        <dbReference type="EMBL" id="MDA3968511.1"/>
    </source>
</evidence>
<dbReference type="InterPro" id="IPR039421">
    <property type="entry name" value="Type_1_exporter"/>
</dbReference>
<dbReference type="InterPro" id="IPR003439">
    <property type="entry name" value="ABC_transporter-like_ATP-bd"/>
</dbReference>
<dbReference type="CDD" id="cd18552">
    <property type="entry name" value="ABC_6TM_MsbA_like"/>
    <property type="match status" value="1"/>
</dbReference>
<evidence type="ECO:0000256" key="5">
    <source>
        <dbReference type="ARBA" id="ARBA00022989"/>
    </source>
</evidence>
<dbReference type="Pfam" id="PF00005">
    <property type="entry name" value="ABC_tran"/>
    <property type="match status" value="1"/>
</dbReference>
<keyword evidence="4 10" id="KW-0067">ATP-binding</keyword>
<gene>
    <name evidence="10" type="ORF">PF021_02355</name>
</gene>
<feature type="transmembrane region" description="Helical" evidence="7">
    <location>
        <begin position="160"/>
        <end position="178"/>
    </location>
</feature>
<feature type="transmembrane region" description="Helical" evidence="7">
    <location>
        <begin position="242"/>
        <end position="267"/>
    </location>
</feature>
<dbReference type="InterPro" id="IPR017871">
    <property type="entry name" value="ABC_transporter-like_CS"/>
</dbReference>
<dbReference type="PROSITE" id="PS00211">
    <property type="entry name" value="ABC_TRANSPORTER_1"/>
    <property type="match status" value="1"/>
</dbReference>
<feature type="domain" description="ABC transmembrane type-1" evidence="9">
    <location>
        <begin position="22"/>
        <end position="301"/>
    </location>
</feature>
<evidence type="ECO:0000259" key="9">
    <source>
        <dbReference type="PROSITE" id="PS50929"/>
    </source>
</evidence>
<keyword evidence="2 7" id="KW-0812">Transmembrane</keyword>
<dbReference type="InterPro" id="IPR011527">
    <property type="entry name" value="ABC1_TM_dom"/>
</dbReference>
<name>A0ABT4VCT5_9HELI</name>
<proteinExistence type="predicted"/>
<evidence type="ECO:0000256" key="1">
    <source>
        <dbReference type="ARBA" id="ARBA00004651"/>
    </source>
</evidence>
<evidence type="ECO:0000256" key="7">
    <source>
        <dbReference type="SAM" id="Phobius"/>
    </source>
</evidence>
<keyword evidence="5 7" id="KW-1133">Transmembrane helix</keyword>
<dbReference type="GO" id="GO:0005524">
    <property type="term" value="F:ATP binding"/>
    <property type="evidence" value="ECO:0007669"/>
    <property type="project" value="UniProtKB-KW"/>
</dbReference>
<dbReference type="InterPro" id="IPR027417">
    <property type="entry name" value="P-loop_NTPase"/>
</dbReference>
<sequence length="566" mass="63425">MKQFFIRFFPYIKEYKACFIYAIIGALLVALASAAAAYLVKPVLDDIFIKKDETMLKILPFLVVLAYFAKGLGTYIQTYYMSFVGNDIVRRLKDNLLSKILSFEIGFFNSNRNGEIISRVMNDINAIQGAVSNHFMESFRESATIVALICVVIYQSPELAFYGLVVMPLVLYPIIVIAKKMRKFSKKIQEKNADLSSKLVEIFNNVELVKISSSDKMEISQFASRNRELFNAIMKSVKLSELYSPIMETIGAIAVAVVIVVGGYKVIDGELSTGAFFSFVTALFMLYTPIKRVSGLYLKFQVAFVAGDRIYELLNRESGFKSGSEILEKVTSVEFSNVGLKYDDKEALRDINLKLNYGDTIALVGSSGGGKSSLVNLLLRLYEPTSGEVLINGKKIESYDYKSLTSKIGVVTQRIFIFNDSVANNIAYGDVVDENRVIESLKSAMIYDYIESLPNGIYTNLDEFGANLSGGQRQRIAIARALYKNPEILILDEATSALDNKTEEGFKESLRQIIKYKIVIIVAHRPSTLSLADTLYFLKDGKIIDSGNLDNLLKTCETFREYYKSV</sequence>
<evidence type="ECO:0000259" key="8">
    <source>
        <dbReference type="PROSITE" id="PS50893"/>
    </source>
</evidence>
<accession>A0ABT4VCT5</accession>
<protein>
    <submittedName>
        <fullName evidence="10">ABC transporter ATP-binding protein</fullName>
    </submittedName>
</protein>
<dbReference type="SUPFAM" id="SSF52540">
    <property type="entry name" value="P-loop containing nucleoside triphosphate hydrolases"/>
    <property type="match status" value="1"/>
</dbReference>
<dbReference type="InterPro" id="IPR036640">
    <property type="entry name" value="ABC1_TM_sf"/>
</dbReference>
<dbReference type="PROSITE" id="PS50929">
    <property type="entry name" value="ABC_TM1F"/>
    <property type="match status" value="1"/>
</dbReference>
<dbReference type="EMBL" id="JAQHXR010000001">
    <property type="protein sequence ID" value="MDA3968511.1"/>
    <property type="molecule type" value="Genomic_DNA"/>
</dbReference>
<dbReference type="Proteomes" id="UP001210261">
    <property type="component" value="Unassembled WGS sequence"/>
</dbReference>
<dbReference type="InterPro" id="IPR003593">
    <property type="entry name" value="AAA+_ATPase"/>
</dbReference>
<feature type="transmembrane region" description="Helical" evidence="7">
    <location>
        <begin position="20"/>
        <end position="39"/>
    </location>
</feature>
<keyword evidence="11" id="KW-1185">Reference proteome</keyword>
<evidence type="ECO:0000256" key="4">
    <source>
        <dbReference type="ARBA" id="ARBA00022840"/>
    </source>
</evidence>
<feature type="transmembrane region" description="Helical" evidence="7">
    <location>
        <begin position="273"/>
        <end position="290"/>
    </location>
</feature>
<evidence type="ECO:0000256" key="2">
    <source>
        <dbReference type="ARBA" id="ARBA00022692"/>
    </source>
</evidence>
<feature type="domain" description="ABC transporter" evidence="8">
    <location>
        <begin position="333"/>
        <end position="565"/>
    </location>
</feature>